<dbReference type="Proteomes" id="UP000784294">
    <property type="component" value="Unassembled WGS sequence"/>
</dbReference>
<comment type="caution">
    <text evidence="1">The sequence shown here is derived from an EMBL/GenBank/DDBJ whole genome shotgun (WGS) entry which is preliminary data.</text>
</comment>
<dbReference type="EMBL" id="CAAALY010130471">
    <property type="protein sequence ID" value="VEL32117.1"/>
    <property type="molecule type" value="Genomic_DNA"/>
</dbReference>
<sequence length="98" mass="10246">APNLAFSPLVRSDGPALGIFVHLLYAPLDSVQRGAAGLLHEVTQTREGLDSLVCLSAGAQRRLAELARTARSEAVATYASAVLIRLADWSVTSTANAS</sequence>
<dbReference type="Gene3D" id="1.25.10.10">
    <property type="entry name" value="Leucine-rich Repeat Variant"/>
    <property type="match status" value="1"/>
</dbReference>
<dbReference type="OrthoDB" id="195736at2759"/>
<evidence type="ECO:0000313" key="1">
    <source>
        <dbReference type="EMBL" id="VEL32117.1"/>
    </source>
</evidence>
<gene>
    <name evidence="1" type="ORF">PXEA_LOCUS25557</name>
</gene>
<feature type="non-terminal residue" evidence="1">
    <location>
        <position position="1"/>
    </location>
</feature>
<reference evidence="1" key="1">
    <citation type="submission" date="2018-11" db="EMBL/GenBank/DDBJ databases">
        <authorList>
            <consortium name="Pathogen Informatics"/>
        </authorList>
    </citation>
    <scope>NUCLEOTIDE SEQUENCE</scope>
</reference>
<organism evidence="1 2">
    <name type="scientific">Protopolystoma xenopodis</name>
    <dbReference type="NCBI Taxonomy" id="117903"/>
    <lineage>
        <taxon>Eukaryota</taxon>
        <taxon>Metazoa</taxon>
        <taxon>Spiralia</taxon>
        <taxon>Lophotrochozoa</taxon>
        <taxon>Platyhelminthes</taxon>
        <taxon>Monogenea</taxon>
        <taxon>Polyopisthocotylea</taxon>
        <taxon>Polystomatidea</taxon>
        <taxon>Polystomatidae</taxon>
        <taxon>Protopolystoma</taxon>
    </lineage>
</organism>
<evidence type="ECO:0000313" key="2">
    <source>
        <dbReference type="Proteomes" id="UP000784294"/>
    </source>
</evidence>
<name>A0A3S5BNM7_9PLAT</name>
<feature type="non-terminal residue" evidence="1">
    <location>
        <position position="98"/>
    </location>
</feature>
<dbReference type="AlphaFoldDB" id="A0A3S5BNM7"/>
<proteinExistence type="predicted"/>
<protein>
    <submittedName>
        <fullName evidence="1">Uncharacterized protein</fullName>
    </submittedName>
</protein>
<keyword evidence="2" id="KW-1185">Reference proteome</keyword>
<accession>A0A3S5BNM7</accession>
<dbReference type="InterPro" id="IPR011989">
    <property type="entry name" value="ARM-like"/>
</dbReference>